<feature type="region of interest" description="Disordered" evidence="6">
    <location>
        <begin position="161"/>
        <end position="184"/>
    </location>
</feature>
<evidence type="ECO:0000256" key="3">
    <source>
        <dbReference type="ARBA" id="ARBA00013252"/>
    </source>
</evidence>
<gene>
    <name evidence="7" type="ORF">AOQ84DRAFT_657</name>
</gene>
<sequence>MLSGIPSIVHQPAHIPPAPLRLTSHQSYRNTSSTSSSTSNSNNSSVHSVTPLTWDPIFSANSPNDLPDRTSSLLHSTPWALTASCIGITRTYRFKTFKAAWDFMSLVAAECQKQRHHPSWHNLYNEVSIEWTTHRPRGLSEKDVLMAEFCDRVAGEVGALPVQENSGNATDGTTNSSKGAAGECSGIRSGAAATTAGARGDRIV</sequence>
<feature type="compositionally biased region" description="Polar residues" evidence="6">
    <location>
        <begin position="163"/>
        <end position="178"/>
    </location>
</feature>
<dbReference type="SUPFAM" id="SSF55248">
    <property type="entry name" value="PCD-like"/>
    <property type="match status" value="1"/>
</dbReference>
<evidence type="ECO:0000313" key="8">
    <source>
        <dbReference type="Proteomes" id="UP000250140"/>
    </source>
</evidence>
<dbReference type="EC" id="4.2.1.96" evidence="3"/>
<dbReference type="InterPro" id="IPR001533">
    <property type="entry name" value="Pterin_deHydtase"/>
</dbReference>
<feature type="region of interest" description="Disordered" evidence="6">
    <location>
        <begin position="26"/>
        <end position="47"/>
    </location>
</feature>
<dbReference type="PANTHER" id="PTHR12599:SF0">
    <property type="entry name" value="PTERIN-4-ALPHA-CARBINOLAMINE DEHYDRATASE"/>
    <property type="match status" value="1"/>
</dbReference>
<keyword evidence="8" id="KW-1185">Reference proteome</keyword>
<evidence type="ECO:0000256" key="1">
    <source>
        <dbReference type="ARBA" id="ARBA00001554"/>
    </source>
</evidence>
<reference evidence="7 8" key="1">
    <citation type="journal article" date="2016" name="Nat. Commun.">
        <title>Ectomycorrhizal ecology is imprinted in the genome of the dominant symbiotic fungus Cenococcum geophilum.</title>
        <authorList>
            <consortium name="DOE Joint Genome Institute"/>
            <person name="Peter M."/>
            <person name="Kohler A."/>
            <person name="Ohm R.A."/>
            <person name="Kuo A."/>
            <person name="Krutzmann J."/>
            <person name="Morin E."/>
            <person name="Arend M."/>
            <person name="Barry K.W."/>
            <person name="Binder M."/>
            <person name="Choi C."/>
            <person name="Clum A."/>
            <person name="Copeland A."/>
            <person name="Grisel N."/>
            <person name="Haridas S."/>
            <person name="Kipfer T."/>
            <person name="LaButti K."/>
            <person name="Lindquist E."/>
            <person name="Lipzen A."/>
            <person name="Maire R."/>
            <person name="Meier B."/>
            <person name="Mihaltcheva S."/>
            <person name="Molinier V."/>
            <person name="Murat C."/>
            <person name="Poggeler S."/>
            <person name="Quandt C.A."/>
            <person name="Sperisen C."/>
            <person name="Tritt A."/>
            <person name="Tisserant E."/>
            <person name="Crous P.W."/>
            <person name="Henrissat B."/>
            <person name="Nehls U."/>
            <person name="Egli S."/>
            <person name="Spatafora J.W."/>
            <person name="Grigoriev I.V."/>
            <person name="Martin F.M."/>
        </authorList>
    </citation>
    <scope>NUCLEOTIDE SEQUENCE [LARGE SCALE GENOMIC DNA]</scope>
    <source>
        <strain evidence="7 8">CBS 207.34</strain>
    </source>
</reference>
<name>A0A8E2EMR7_9PEZI</name>
<feature type="compositionally biased region" description="Low complexity" evidence="6">
    <location>
        <begin position="30"/>
        <end position="45"/>
    </location>
</feature>
<dbReference type="PANTHER" id="PTHR12599">
    <property type="entry name" value="PTERIN-4-ALPHA-CARBINOLAMINE DEHYDRATASE"/>
    <property type="match status" value="1"/>
</dbReference>
<evidence type="ECO:0000256" key="6">
    <source>
        <dbReference type="SAM" id="MobiDB-lite"/>
    </source>
</evidence>
<keyword evidence="4" id="KW-0456">Lyase</keyword>
<dbReference type="AlphaFoldDB" id="A0A8E2EMR7"/>
<dbReference type="Gene3D" id="3.30.1360.20">
    <property type="entry name" value="Transcriptional coactivator/pterin dehydratase"/>
    <property type="match status" value="1"/>
</dbReference>
<dbReference type="GO" id="GO:0008124">
    <property type="term" value="F:4-alpha-hydroxytetrahydrobiopterin dehydratase activity"/>
    <property type="evidence" value="ECO:0007669"/>
    <property type="project" value="UniProtKB-EC"/>
</dbReference>
<dbReference type="GO" id="GO:0006729">
    <property type="term" value="P:tetrahydrobiopterin biosynthetic process"/>
    <property type="evidence" value="ECO:0007669"/>
    <property type="project" value="InterPro"/>
</dbReference>
<evidence type="ECO:0000313" key="7">
    <source>
        <dbReference type="EMBL" id="OCL01524.1"/>
    </source>
</evidence>
<organism evidence="7 8">
    <name type="scientific">Glonium stellatum</name>
    <dbReference type="NCBI Taxonomy" id="574774"/>
    <lineage>
        <taxon>Eukaryota</taxon>
        <taxon>Fungi</taxon>
        <taxon>Dikarya</taxon>
        <taxon>Ascomycota</taxon>
        <taxon>Pezizomycotina</taxon>
        <taxon>Dothideomycetes</taxon>
        <taxon>Pleosporomycetidae</taxon>
        <taxon>Gloniales</taxon>
        <taxon>Gloniaceae</taxon>
        <taxon>Glonium</taxon>
    </lineage>
</organism>
<dbReference type="Pfam" id="PF01329">
    <property type="entry name" value="Pterin_4a"/>
    <property type="match status" value="1"/>
</dbReference>
<dbReference type="CDD" id="cd00488">
    <property type="entry name" value="PCD_DCoH"/>
    <property type="match status" value="1"/>
</dbReference>
<protein>
    <recommendedName>
        <fullName evidence="3">4a-hydroxytetrahydrobiopterin dehydratase</fullName>
        <ecNumber evidence="3">4.2.1.96</ecNumber>
    </recommendedName>
    <alternativeName>
        <fullName evidence="5">4-alpha-hydroxy-tetrahydropterin dehydratase</fullName>
    </alternativeName>
</protein>
<accession>A0A8E2EMR7</accession>
<dbReference type="InterPro" id="IPR036428">
    <property type="entry name" value="PCD_sf"/>
</dbReference>
<dbReference type="EMBL" id="KV751117">
    <property type="protein sequence ID" value="OCL01524.1"/>
    <property type="molecule type" value="Genomic_DNA"/>
</dbReference>
<proteinExistence type="inferred from homology"/>
<dbReference type="OrthoDB" id="277398at2759"/>
<evidence type="ECO:0000256" key="4">
    <source>
        <dbReference type="ARBA" id="ARBA00023239"/>
    </source>
</evidence>
<evidence type="ECO:0000256" key="5">
    <source>
        <dbReference type="ARBA" id="ARBA00030497"/>
    </source>
</evidence>
<comment type="similarity">
    <text evidence="2">Belongs to the pterin-4-alpha-carbinolamine dehydratase family.</text>
</comment>
<comment type="catalytic activity">
    <reaction evidence="1">
        <text>(4aS,6R)-4a-hydroxy-L-erythro-5,6,7,8-tetrahydrobiopterin = (6R)-L-erythro-6,7-dihydrobiopterin + H2O</text>
        <dbReference type="Rhea" id="RHEA:11920"/>
        <dbReference type="ChEBI" id="CHEBI:15377"/>
        <dbReference type="ChEBI" id="CHEBI:15642"/>
        <dbReference type="ChEBI" id="CHEBI:43120"/>
        <dbReference type="EC" id="4.2.1.96"/>
    </reaction>
</comment>
<evidence type="ECO:0000256" key="2">
    <source>
        <dbReference type="ARBA" id="ARBA00006472"/>
    </source>
</evidence>
<dbReference type="Proteomes" id="UP000250140">
    <property type="component" value="Unassembled WGS sequence"/>
</dbReference>